<accession>A0ABQ7GVF7</accession>
<reference evidence="1" key="1">
    <citation type="submission" date="2017-08" db="EMBL/GenBank/DDBJ databases">
        <authorList>
            <person name="Polle J.E."/>
            <person name="Barry K."/>
            <person name="Cushman J."/>
            <person name="Schmutz J."/>
            <person name="Tran D."/>
            <person name="Hathwaick L.T."/>
            <person name="Yim W.C."/>
            <person name="Jenkins J."/>
            <person name="Mckie-Krisberg Z.M."/>
            <person name="Prochnik S."/>
            <person name="Lindquist E."/>
            <person name="Dockter R.B."/>
            <person name="Adam C."/>
            <person name="Molina H."/>
            <person name="Bunkerborg J."/>
            <person name="Jin E."/>
            <person name="Buchheim M."/>
            <person name="Magnuson J."/>
        </authorList>
    </citation>
    <scope>NUCLEOTIDE SEQUENCE</scope>
    <source>
        <strain evidence="1">CCAP 19/18</strain>
    </source>
</reference>
<proteinExistence type="predicted"/>
<gene>
    <name evidence="1" type="ORF">DUNSADRAFT_2506</name>
</gene>
<dbReference type="Proteomes" id="UP000815325">
    <property type="component" value="Unassembled WGS sequence"/>
</dbReference>
<protein>
    <recommendedName>
        <fullName evidence="3">Encoded protein</fullName>
    </recommendedName>
</protein>
<sequence>MYALQLALEEHVRPLCKRTCRTWNASNCVLRDWSLRSIITIIRCSTSLTKRTITFTYLRSSSSIMATYLEDVECLKLYAP</sequence>
<evidence type="ECO:0000313" key="1">
    <source>
        <dbReference type="EMBL" id="KAF5838597.1"/>
    </source>
</evidence>
<comment type="caution">
    <text evidence="1">The sequence shown here is derived from an EMBL/GenBank/DDBJ whole genome shotgun (WGS) entry which is preliminary data.</text>
</comment>
<organism evidence="1 2">
    <name type="scientific">Dunaliella salina</name>
    <name type="common">Green alga</name>
    <name type="synonym">Protococcus salinus</name>
    <dbReference type="NCBI Taxonomy" id="3046"/>
    <lineage>
        <taxon>Eukaryota</taxon>
        <taxon>Viridiplantae</taxon>
        <taxon>Chlorophyta</taxon>
        <taxon>core chlorophytes</taxon>
        <taxon>Chlorophyceae</taxon>
        <taxon>CS clade</taxon>
        <taxon>Chlamydomonadales</taxon>
        <taxon>Dunaliellaceae</taxon>
        <taxon>Dunaliella</taxon>
    </lineage>
</organism>
<dbReference type="EMBL" id="MU069572">
    <property type="protein sequence ID" value="KAF5838597.1"/>
    <property type="molecule type" value="Genomic_DNA"/>
</dbReference>
<evidence type="ECO:0008006" key="3">
    <source>
        <dbReference type="Google" id="ProtNLM"/>
    </source>
</evidence>
<evidence type="ECO:0000313" key="2">
    <source>
        <dbReference type="Proteomes" id="UP000815325"/>
    </source>
</evidence>
<name>A0ABQ7GVF7_DUNSA</name>
<keyword evidence="2" id="KW-1185">Reference proteome</keyword>